<feature type="domain" description="LRRCT" evidence="14">
    <location>
        <begin position="91"/>
        <end position="145"/>
    </location>
</feature>
<proteinExistence type="predicted"/>
<evidence type="ECO:0000256" key="11">
    <source>
        <dbReference type="SAM" id="Phobius"/>
    </source>
</evidence>
<evidence type="ECO:0000256" key="7">
    <source>
        <dbReference type="ARBA" id="ARBA00022989"/>
    </source>
</evidence>
<name>A0A3Q1FRC4_9TELE</name>
<evidence type="ECO:0000256" key="1">
    <source>
        <dbReference type="ARBA" id="ARBA00004479"/>
    </source>
</evidence>
<feature type="chain" id="PRO_5018704595" evidence="12">
    <location>
        <begin position="23"/>
        <end position="214"/>
    </location>
</feature>
<keyword evidence="3 11" id="KW-0812">Transmembrane</keyword>
<dbReference type="Proteomes" id="UP000257200">
    <property type="component" value="Unplaced"/>
</dbReference>
<dbReference type="AlphaFoldDB" id="A0A3Q1FRC4"/>
<dbReference type="GeneTree" id="ENSGT00530000064244"/>
<reference evidence="15" key="1">
    <citation type="submission" date="2025-08" db="UniProtKB">
        <authorList>
            <consortium name="Ensembl"/>
        </authorList>
    </citation>
    <scope>IDENTIFICATION</scope>
</reference>
<keyword evidence="7 11" id="KW-1133">Transmembrane helix</keyword>
<evidence type="ECO:0000256" key="6">
    <source>
        <dbReference type="ARBA" id="ARBA00022889"/>
    </source>
</evidence>
<dbReference type="PANTHER" id="PTHR22650:SF7">
    <property type="entry name" value="PLATELET GLYCOPROTEIN IB BETA CHAIN"/>
    <property type="match status" value="1"/>
</dbReference>
<keyword evidence="9 11" id="KW-0472">Membrane</keyword>
<dbReference type="Gene3D" id="3.80.10.10">
    <property type="entry name" value="Ribonuclease Inhibitor"/>
    <property type="match status" value="1"/>
</dbReference>
<evidence type="ECO:0000256" key="9">
    <source>
        <dbReference type="ARBA" id="ARBA00023136"/>
    </source>
</evidence>
<keyword evidence="2" id="KW-0433">Leucine-rich repeat</keyword>
<evidence type="ECO:0000256" key="3">
    <source>
        <dbReference type="ARBA" id="ARBA00022692"/>
    </source>
</evidence>
<sequence>MQHHPTAMKGLLLLFLLLLSRGQRSSACPHLCSCHGGQVDCSSKSLTSSSLPTSFPAGTTDLRLHNNQLSTLPNGLLDSLTSLRSVSLHGNPWVCDCGVLYLRAWLLRQPPSLTSHLGVNCSSPPDLRGRLVVYLSEEEVLESCHYWYCDLALASQVCLFVFVVVQTALLVALIIFLRKFKRLSKEAKRITEESFTVEEAQRENEYAPLKDSSF</sequence>
<evidence type="ECO:0000256" key="10">
    <source>
        <dbReference type="ARBA" id="ARBA00023157"/>
    </source>
</evidence>
<accession>A0A3Q1FRC4</accession>
<dbReference type="SMART" id="SM00082">
    <property type="entry name" value="LRRCT"/>
    <property type="match status" value="1"/>
</dbReference>
<dbReference type="SMART" id="SM00013">
    <property type="entry name" value="LRRNT"/>
    <property type="match status" value="1"/>
</dbReference>
<dbReference type="InterPro" id="IPR000372">
    <property type="entry name" value="LRRNT"/>
</dbReference>
<reference evidence="15" key="2">
    <citation type="submission" date="2025-09" db="UniProtKB">
        <authorList>
            <consortium name="Ensembl"/>
        </authorList>
    </citation>
    <scope>IDENTIFICATION</scope>
</reference>
<protein>
    <submittedName>
        <fullName evidence="15">Glycoprotein Ib platelet subunit beta</fullName>
    </submittedName>
</protein>
<dbReference type="GO" id="GO:0007155">
    <property type="term" value="P:cell adhesion"/>
    <property type="evidence" value="ECO:0007669"/>
    <property type="project" value="UniProtKB-KW"/>
</dbReference>
<dbReference type="SUPFAM" id="SSF52058">
    <property type="entry name" value="L domain-like"/>
    <property type="match status" value="1"/>
</dbReference>
<keyword evidence="5 12" id="KW-0732">Signal</keyword>
<dbReference type="InParanoid" id="A0A3Q1FRC4"/>
<evidence type="ECO:0000256" key="5">
    <source>
        <dbReference type="ARBA" id="ARBA00022729"/>
    </source>
</evidence>
<evidence type="ECO:0000259" key="13">
    <source>
        <dbReference type="SMART" id="SM00013"/>
    </source>
</evidence>
<keyword evidence="6" id="KW-0130">Cell adhesion</keyword>
<dbReference type="STRING" id="80966.ENSAPOP00000018202"/>
<evidence type="ECO:0000259" key="14">
    <source>
        <dbReference type="SMART" id="SM00082"/>
    </source>
</evidence>
<organism evidence="15 16">
    <name type="scientific">Acanthochromis polyacanthus</name>
    <name type="common">spiny chromis</name>
    <dbReference type="NCBI Taxonomy" id="80966"/>
    <lineage>
        <taxon>Eukaryota</taxon>
        <taxon>Metazoa</taxon>
        <taxon>Chordata</taxon>
        <taxon>Craniata</taxon>
        <taxon>Vertebrata</taxon>
        <taxon>Euteleostomi</taxon>
        <taxon>Actinopterygii</taxon>
        <taxon>Neopterygii</taxon>
        <taxon>Teleostei</taxon>
        <taxon>Neoteleostei</taxon>
        <taxon>Acanthomorphata</taxon>
        <taxon>Ovalentaria</taxon>
        <taxon>Pomacentridae</taxon>
        <taxon>Acanthochromis</taxon>
    </lineage>
</organism>
<dbReference type="GO" id="GO:0007596">
    <property type="term" value="P:blood coagulation"/>
    <property type="evidence" value="ECO:0007669"/>
    <property type="project" value="UniProtKB-KW"/>
</dbReference>
<dbReference type="InterPro" id="IPR000483">
    <property type="entry name" value="Cys-rich_flank_reg_C"/>
</dbReference>
<dbReference type="InterPro" id="IPR052313">
    <property type="entry name" value="GPIb-IX-V_Complex"/>
</dbReference>
<dbReference type="FunCoup" id="A0A3Q1FRC4">
    <property type="interactions" value="878"/>
</dbReference>
<feature type="domain" description="LRRNT" evidence="13">
    <location>
        <begin position="27"/>
        <end position="61"/>
    </location>
</feature>
<evidence type="ECO:0000256" key="2">
    <source>
        <dbReference type="ARBA" id="ARBA00022614"/>
    </source>
</evidence>
<dbReference type="PANTHER" id="PTHR22650">
    <property type="entry name" value="GLYCOPROTEIN IB BETA"/>
    <property type="match status" value="1"/>
</dbReference>
<keyword evidence="10" id="KW-1015">Disulfide bond</keyword>
<feature type="signal peptide" evidence="12">
    <location>
        <begin position="1"/>
        <end position="22"/>
    </location>
</feature>
<feature type="transmembrane region" description="Helical" evidence="11">
    <location>
        <begin position="153"/>
        <end position="177"/>
    </location>
</feature>
<keyword evidence="8" id="KW-0094">Blood coagulation</keyword>
<evidence type="ECO:0000256" key="4">
    <source>
        <dbReference type="ARBA" id="ARBA00022696"/>
    </source>
</evidence>
<evidence type="ECO:0000313" key="16">
    <source>
        <dbReference type="Proteomes" id="UP000257200"/>
    </source>
</evidence>
<comment type="subcellular location">
    <subcellularLocation>
        <location evidence="1">Membrane</location>
        <topology evidence="1">Single-pass type I membrane protein</topology>
    </subcellularLocation>
</comment>
<keyword evidence="4" id="KW-0356">Hemostasis</keyword>
<evidence type="ECO:0000256" key="8">
    <source>
        <dbReference type="ARBA" id="ARBA00023084"/>
    </source>
</evidence>
<evidence type="ECO:0000313" key="15">
    <source>
        <dbReference type="Ensembl" id="ENSAPOP00000018202.1"/>
    </source>
</evidence>
<dbReference type="Ensembl" id="ENSAPOT00000027718.1">
    <property type="protein sequence ID" value="ENSAPOP00000018202.1"/>
    <property type="gene ID" value="ENSAPOG00000021513.1"/>
</dbReference>
<dbReference type="GO" id="GO:0016020">
    <property type="term" value="C:membrane"/>
    <property type="evidence" value="ECO:0007669"/>
    <property type="project" value="UniProtKB-SubCell"/>
</dbReference>
<evidence type="ECO:0000256" key="12">
    <source>
        <dbReference type="SAM" id="SignalP"/>
    </source>
</evidence>
<keyword evidence="16" id="KW-1185">Reference proteome</keyword>
<dbReference type="InterPro" id="IPR032675">
    <property type="entry name" value="LRR_dom_sf"/>
</dbReference>